<name>A0A1H2XDI5_9FLAO</name>
<dbReference type="Gene3D" id="2.130.10.10">
    <property type="entry name" value="YVTN repeat-like/Quinoprotein amine dehydrogenase"/>
    <property type="match status" value="1"/>
</dbReference>
<reference evidence="4 5" key="1">
    <citation type="submission" date="2016-10" db="EMBL/GenBank/DDBJ databases">
        <authorList>
            <person name="de Groot N.N."/>
        </authorList>
    </citation>
    <scope>NUCLEOTIDE SEQUENCE [LARGE SCALE GENOMIC DNA]</scope>
    <source>
        <strain evidence="4 5">DSM 24956</strain>
    </source>
</reference>
<dbReference type="InterPro" id="IPR015943">
    <property type="entry name" value="WD40/YVTN_repeat-like_dom_sf"/>
</dbReference>
<dbReference type="InterPro" id="IPR028203">
    <property type="entry name" value="PSII_CF48-like_dom"/>
</dbReference>
<keyword evidence="1" id="KW-0602">Photosynthesis</keyword>
<dbReference type="PANTHER" id="PTHR47199:SF2">
    <property type="entry name" value="PHOTOSYSTEM II STABILITY_ASSEMBLY FACTOR HCF136, CHLOROPLASTIC"/>
    <property type="match status" value="1"/>
</dbReference>
<evidence type="ECO:0000256" key="1">
    <source>
        <dbReference type="ARBA" id="ARBA00022531"/>
    </source>
</evidence>
<evidence type="ECO:0000313" key="5">
    <source>
        <dbReference type="Proteomes" id="UP000199595"/>
    </source>
</evidence>
<gene>
    <name evidence="4" type="ORF">SAMN05444411_102428</name>
</gene>
<dbReference type="OrthoDB" id="9813892at2"/>
<dbReference type="AlphaFoldDB" id="A0A1H2XDI5"/>
<protein>
    <recommendedName>
        <fullName evidence="3">Photosynthesis system II assembly factor Ycf48/Hcf136-like domain-containing protein</fullName>
    </recommendedName>
</protein>
<keyword evidence="2" id="KW-0604">Photosystem II</keyword>
<evidence type="ECO:0000259" key="3">
    <source>
        <dbReference type="Pfam" id="PF14870"/>
    </source>
</evidence>
<dbReference type="STRING" id="762486.SAMN05444411_102428"/>
<organism evidence="4 5">
    <name type="scientific">Lutibacter oricola</name>
    <dbReference type="NCBI Taxonomy" id="762486"/>
    <lineage>
        <taxon>Bacteria</taxon>
        <taxon>Pseudomonadati</taxon>
        <taxon>Bacteroidota</taxon>
        <taxon>Flavobacteriia</taxon>
        <taxon>Flavobacteriales</taxon>
        <taxon>Flavobacteriaceae</taxon>
        <taxon>Lutibacter</taxon>
    </lineage>
</organism>
<accession>A0A1H2XDI5</accession>
<dbReference type="GO" id="GO:0015979">
    <property type="term" value="P:photosynthesis"/>
    <property type="evidence" value="ECO:0007669"/>
    <property type="project" value="UniProtKB-KW"/>
</dbReference>
<dbReference type="SUPFAM" id="SSF110296">
    <property type="entry name" value="Oligoxyloglucan reducing end-specific cellobiohydrolase"/>
    <property type="match status" value="1"/>
</dbReference>
<feature type="domain" description="Photosynthesis system II assembly factor Ycf48/Hcf136-like" evidence="3">
    <location>
        <begin position="130"/>
        <end position="217"/>
    </location>
</feature>
<evidence type="ECO:0000256" key="2">
    <source>
        <dbReference type="ARBA" id="ARBA00023276"/>
    </source>
</evidence>
<dbReference type="GO" id="GO:0009523">
    <property type="term" value="C:photosystem II"/>
    <property type="evidence" value="ECO:0007669"/>
    <property type="project" value="UniProtKB-KW"/>
</dbReference>
<evidence type="ECO:0000313" key="4">
    <source>
        <dbReference type="EMBL" id="SDW90319.1"/>
    </source>
</evidence>
<dbReference type="PANTHER" id="PTHR47199">
    <property type="entry name" value="PHOTOSYSTEM II STABILITY/ASSEMBLY FACTOR HCF136, CHLOROPLASTIC"/>
    <property type="match status" value="1"/>
</dbReference>
<dbReference type="Pfam" id="PF14870">
    <property type="entry name" value="PSII_BNR"/>
    <property type="match status" value="1"/>
</dbReference>
<dbReference type="Proteomes" id="UP000199595">
    <property type="component" value="Unassembled WGS sequence"/>
</dbReference>
<dbReference type="EMBL" id="FNNJ01000002">
    <property type="protein sequence ID" value="SDW90319.1"/>
    <property type="molecule type" value="Genomic_DNA"/>
</dbReference>
<dbReference type="RefSeq" id="WP_090121502.1">
    <property type="nucleotide sequence ID" value="NZ_FNNJ01000002.1"/>
</dbReference>
<dbReference type="PROSITE" id="PS51257">
    <property type="entry name" value="PROKAR_LIPOPROTEIN"/>
    <property type="match status" value="1"/>
</dbReference>
<proteinExistence type="predicted"/>
<keyword evidence="5" id="KW-1185">Reference proteome</keyword>
<sequence length="346" mass="37845">MKIKIASLLLFSILISCGKGYKSRESVTVEFEYVKKDSTASYRAIEIANDSTVVYAGSNGSFGVITGGKDLKLATSINTDTLVPNFRALAFHKDAAFAINIGNPAYIYKFINGAIEMTYKEEGEKVFYNSMKFFDELNGIAVGDPTENCLSILITRDGGKNWGKIPCEYLPATAEGEAAFAASNTNISIVGKEAWIATGGKKARVFHTSDMGINWEVFETPIVQGKEATGIYSIHFRNKKNGIIAGGDYTDKFGDSANKAITKDGGKTWNLIAENEAPKYVSCVQFVPKTRGKEIMAVSTNGLFYSNNAGKNWQKISDEAFYSIRFYDKNNAWVAGNGKIAKVKIN</sequence>